<gene>
    <name evidence="7" type="ORF">HPO_04170</name>
</gene>
<dbReference type="GO" id="GO:0006538">
    <property type="term" value="P:L-glutamate catabolic process"/>
    <property type="evidence" value="ECO:0007669"/>
    <property type="project" value="InterPro"/>
</dbReference>
<evidence type="ECO:0000259" key="5">
    <source>
        <dbReference type="Pfam" id="PF21076"/>
    </source>
</evidence>
<dbReference type="PANTHER" id="PTHR43403:SF1">
    <property type="entry name" value="NAD-SPECIFIC GLUTAMATE DEHYDROGENASE"/>
    <property type="match status" value="1"/>
</dbReference>
<dbReference type="Pfam" id="PF21074">
    <property type="entry name" value="GDH_C"/>
    <property type="match status" value="1"/>
</dbReference>
<evidence type="ECO:0000259" key="4">
    <source>
        <dbReference type="Pfam" id="PF21075"/>
    </source>
</evidence>
<dbReference type="InterPro" id="IPR049058">
    <property type="entry name" value="NAD_Glu_DH_HM2"/>
</dbReference>
<dbReference type="InterPro" id="IPR024727">
    <property type="entry name" value="NAD_Glu_DH_N_ACT1"/>
</dbReference>
<dbReference type="EMBL" id="ARYM01000004">
    <property type="protein sequence ID" value="KCZ99553.1"/>
    <property type="molecule type" value="Genomic_DNA"/>
</dbReference>
<dbReference type="PATRIC" id="fig|1280954.3.peg.846"/>
<dbReference type="Gene3D" id="3.40.50.720">
    <property type="entry name" value="NAD(P)-binding Rossmann-like Domain"/>
    <property type="match status" value="1"/>
</dbReference>
<dbReference type="SUPFAM" id="SSF53223">
    <property type="entry name" value="Aminoacid dehydrogenase-like, N-terminal domain"/>
    <property type="match status" value="1"/>
</dbReference>
<dbReference type="PIRSF" id="PIRSF036761">
    <property type="entry name" value="GDH_Mll4104"/>
    <property type="match status" value="1"/>
</dbReference>
<proteinExistence type="predicted"/>
<dbReference type="InterPro" id="IPR049056">
    <property type="entry name" value="NAD_Glu_DH_HM3"/>
</dbReference>
<name>A0A062VGL3_9PROT</name>
<dbReference type="InterPro" id="IPR049059">
    <property type="entry name" value="NAD_Glu_DH_HM1"/>
</dbReference>
<feature type="domain" description="NAD-glutamate dehydrogenase ACT2" evidence="5">
    <location>
        <begin position="372"/>
        <end position="460"/>
    </location>
</feature>
<dbReference type="OrthoDB" id="9758052at2"/>
<feature type="domain" description="NAD-glutamate dehydrogenase ACT3" evidence="6">
    <location>
        <begin position="518"/>
        <end position="599"/>
    </location>
</feature>
<dbReference type="STRING" id="1280954.HPO_04170"/>
<dbReference type="eggNOG" id="COG2902">
    <property type="taxonomic scope" value="Bacteria"/>
</dbReference>
<organism evidence="7 8">
    <name type="scientific">Hyphomonas polymorpha PS728</name>
    <dbReference type="NCBI Taxonomy" id="1280954"/>
    <lineage>
        <taxon>Bacteria</taxon>
        <taxon>Pseudomonadati</taxon>
        <taxon>Pseudomonadota</taxon>
        <taxon>Alphaproteobacteria</taxon>
        <taxon>Hyphomonadales</taxon>
        <taxon>Hyphomonadaceae</taxon>
        <taxon>Hyphomonas</taxon>
    </lineage>
</organism>
<protein>
    <submittedName>
        <fullName evidence="7">NAD-glutamate dehydrogenase</fullName>
    </submittedName>
</protein>
<dbReference type="InterPro" id="IPR048381">
    <property type="entry name" value="GDH_C"/>
</dbReference>
<dbReference type="PANTHER" id="PTHR43403">
    <property type="entry name" value="NAD-SPECIFIC GLUTAMATE DEHYDROGENASE"/>
    <property type="match status" value="1"/>
</dbReference>
<dbReference type="GO" id="GO:0004069">
    <property type="term" value="F:L-aspartate:2-oxoglutarate aminotransferase activity"/>
    <property type="evidence" value="ECO:0007669"/>
    <property type="project" value="InterPro"/>
</dbReference>
<evidence type="ECO:0000259" key="2">
    <source>
        <dbReference type="Pfam" id="PF05088"/>
    </source>
</evidence>
<dbReference type="InterPro" id="IPR007780">
    <property type="entry name" value="NAD_Glu_DH_bac"/>
</dbReference>
<dbReference type="InterPro" id="IPR049062">
    <property type="entry name" value="NAD_Glu_DH_ACT2"/>
</dbReference>
<dbReference type="Pfam" id="PF05088">
    <property type="entry name" value="Bac_GDH_CD"/>
    <property type="match status" value="1"/>
</dbReference>
<dbReference type="Pfam" id="PF21075">
    <property type="entry name" value="GDH_ACT1"/>
    <property type="match status" value="1"/>
</dbReference>
<comment type="caution">
    <text evidence="7">The sequence shown here is derived from an EMBL/GenBank/DDBJ whole genome shotgun (WGS) entry which is preliminary data.</text>
</comment>
<dbReference type="Pfam" id="PF21079">
    <property type="entry name" value="GDH_HM2"/>
    <property type="match status" value="1"/>
</dbReference>
<evidence type="ECO:0000259" key="3">
    <source>
        <dbReference type="Pfam" id="PF21074"/>
    </source>
</evidence>
<dbReference type="Proteomes" id="UP000027100">
    <property type="component" value="Unassembled WGS sequence"/>
</dbReference>
<dbReference type="Pfam" id="PF21076">
    <property type="entry name" value="GDH_ACT2"/>
    <property type="match status" value="1"/>
</dbReference>
<dbReference type="Pfam" id="PF21077">
    <property type="entry name" value="GDH_ACT3"/>
    <property type="match status" value="1"/>
</dbReference>
<evidence type="ECO:0000313" key="8">
    <source>
        <dbReference type="Proteomes" id="UP000027100"/>
    </source>
</evidence>
<feature type="domain" description="NAD-specific glutamate dehydrogenase C-terminal" evidence="3">
    <location>
        <begin position="1241"/>
        <end position="1569"/>
    </location>
</feature>
<dbReference type="InterPro" id="IPR036291">
    <property type="entry name" value="NAD(P)-bd_dom_sf"/>
</dbReference>
<dbReference type="InterPro" id="IPR028971">
    <property type="entry name" value="NAD-GDH_cat"/>
</dbReference>
<dbReference type="RefSeq" id="WP_035594947.1">
    <property type="nucleotide sequence ID" value="NZ_ARYM01000004.1"/>
</dbReference>
<dbReference type="GO" id="GO:0004352">
    <property type="term" value="F:glutamate dehydrogenase (NAD+) activity"/>
    <property type="evidence" value="ECO:0007669"/>
    <property type="project" value="InterPro"/>
</dbReference>
<feature type="domain" description="NAD-glutamate dehydrogenase N-terminal ACT1" evidence="4">
    <location>
        <begin position="15"/>
        <end position="120"/>
    </location>
</feature>
<evidence type="ECO:0000313" key="7">
    <source>
        <dbReference type="EMBL" id="KCZ99553.1"/>
    </source>
</evidence>
<accession>A0A062VGL3</accession>
<evidence type="ECO:0000256" key="1">
    <source>
        <dbReference type="ARBA" id="ARBA00023002"/>
    </source>
</evidence>
<dbReference type="SUPFAM" id="SSF51735">
    <property type="entry name" value="NAD(P)-binding Rossmann-fold domains"/>
    <property type="match status" value="1"/>
</dbReference>
<keyword evidence="1" id="KW-0560">Oxidoreductase</keyword>
<dbReference type="InterPro" id="IPR049064">
    <property type="entry name" value="NAD_Glu_DH_ACT3"/>
</dbReference>
<reference evidence="7 8" key="1">
    <citation type="journal article" date="2014" name="Antonie Van Leeuwenhoek">
        <title>Hyphomonas beringensis sp. nov. and Hyphomonas chukchiensis sp. nov., isolated from surface seawater of the Bering Sea and Chukchi Sea.</title>
        <authorList>
            <person name="Li C."/>
            <person name="Lai Q."/>
            <person name="Li G."/>
            <person name="Dong C."/>
            <person name="Wang J."/>
            <person name="Liao Y."/>
            <person name="Shao Z."/>
        </authorList>
    </citation>
    <scope>NUCLEOTIDE SEQUENCE [LARGE SCALE GENOMIC DNA]</scope>
    <source>
        <strain evidence="7 8">PS728</strain>
    </source>
</reference>
<evidence type="ECO:0000259" key="6">
    <source>
        <dbReference type="Pfam" id="PF21077"/>
    </source>
</evidence>
<keyword evidence="8" id="KW-1185">Reference proteome</keyword>
<sequence length="1574" mass="172833">MPRSTTAHGPASQVLDQILQEAAREDVSGLSEADIQAMAKRLWEWAEDVPAGARAVHVSVKAEGASGPLPRSLLQVTGPDMPFLVDSLLGECAAQGHEVKTLFHPVVTMADGRMVSIIQVHTALLTSKEAKLLEEGVRATLADVERAVSDHAAMRARMRAEMKRISGLPHIQSAERDEAVAFLEWLSREHFVFLGAREYDFETDAKGRVVPAEPLMVEGSNLGILRDENLNVLSRDSEPLVLTREIGEFLQSPVPLIIAKSTLPSRVHRRVPCDYIGVKKYDEEGRVNGEVRFLGLFTAEAYDETARSIPFVRRRVQKIMTASGAAPGGHTEKALANLIETWPRDELFQTRSTILGPMIMGALHLIGRPRTRVFLRRDEFDRFVTALVFVPRESYDTALRQRIGALLTEAYKGDLKSFQPYFDSGPLARVHFEIALRPDHPEPDPEDIERRIIELARTWDQGFRDLLMSSGLTGADREGARSFIGAFNAAYREAFPPEEALSDVTCMAALSAGKPIVARAYRLETDDPSKVRVKIYTRTGSIPLSRCVPVFENLGLFVDFETGYPVRPLTKPVEDAPDVYWIHSLSMQTADGSALALENIAHAFEQAFLAVWGGSAENDGFNKLVLVAGASWRQAALIRALASYRRQSGLDQPQEVQEAALARYPAVTRLLLDLFAARFDPEAHKSLDARKKAQAALVARFEDAMKDVVSLADDIVLRRLFHLVEAIQRTNFYQEDETGGVRPFISFKVASRELADLPEPKPFREIFMHSPKVEGVHLRFGPVARGGLRWSDRPSDYRTEVLGLVKAQQVKNAVIVPVGSKGGFYPKQLADRSDRDAWFESGRDAYKQFITALLGVTDNIIEGKVVHPPRTVIWDGEDPYLVVAADKGTATFSDTANAISLEKGHWLGDAFASGGSAGYDHKKMGITARGAWEAVKRHFREMGRDIQTEPFTVIGVGDMSGDVFGNGMLLSPEIRLVAAFNHMHIFLDPNPGDAKKNLAERERMFALPRSSWADYNTKLISKGGGIFERSAKSITLTPEIKSLAGISKDVVTPDELINALLKAEADLLWFGGIGTYVKAAHESHADVGDRANDGVRVNGRDLKAKVIGEGANLGMTQAARIEFALAGGRLNTDAIDNSAGVDSSDHEVNIKILAAEAIRLGALKEADRNPMLAQMTDDVARLVLTHNYDQTNTLTLAEATASEDHEALERVMVYLEERGVLNRPLEGLPSTQEMQARAAEGRPLTRPELAVLLAWSKIVLFDDIVASDLPDDPWFAEVLKGYFPSPIDGFGEALANHRLRREIIATIIANRSLDLGGPVAIQRLRELTGAAPAAVIRGVEAARAVLDIAGFRKEVFALDNKVAADLQTELQIEAVQAVSEAAAWFIRVLPDKSTGDAVSLTYAPLNELKAALSSIQTAYPAARIERSARAFMKRGAPEALARWASAMNYFAQGLVVTDIAAHSGRKVAEAGATFYQVGDALRLDRLRTSAREGLAHAPYWDRVAGRRLISELVRLQASVSEEALSAGGVEAWLETRSEGRKQLLATLGALGKDREWSFAKFALSTDAVRQFMGR</sequence>
<dbReference type="Pfam" id="PF21073">
    <property type="entry name" value="GDH_HM1"/>
    <property type="match status" value="1"/>
</dbReference>
<dbReference type="Pfam" id="PF21078">
    <property type="entry name" value="GDH_HM3"/>
    <property type="match status" value="1"/>
</dbReference>
<feature type="domain" description="NAD-glutamate dehydrogenase catalytic" evidence="2">
    <location>
        <begin position="702"/>
        <end position="1196"/>
    </location>
</feature>
<dbReference type="InterPro" id="IPR046346">
    <property type="entry name" value="Aminoacid_DH-like_N_sf"/>
</dbReference>